<dbReference type="AlphaFoldDB" id="A0A2X0JIL9"/>
<name>A0A2X0JIL9_9ACTN</name>
<gene>
    <name evidence="2" type="ORF">DN069_00830</name>
</gene>
<feature type="domain" description="DUF7825" evidence="1">
    <location>
        <begin position="671"/>
        <end position="782"/>
    </location>
</feature>
<dbReference type="InterPro" id="IPR056727">
    <property type="entry name" value="DUF7825"/>
</dbReference>
<dbReference type="Proteomes" id="UP000248889">
    <property type="component" value="Unassembled WGS sequence"/>
</dbReference>
<evidence type="ECO:0000313" key="2">
    <source>
        <dbReference type="EMBL" id="RAG87568.1"/>
    </source>
</evidence>
<dbReference type="Pfam" id="PF25149">
    <property type="entry name" value="DUF7825"/>
    <property type="match status" value="1"/>
</dbReference>
<proteinExistence type="predicted"/>
<keyword evidence="3" id="KW-1185">Reference proteome</keyword>
<organism evidence="2 3">
    <name type="scientific">Streptacidiphilus pinicola</name>
    <dbReference type="NCBI Taxonomy" id="2219663"/>
    <lineage>
        <taxon>Bacteria</taxon>
        <taxon>Bacillati</taxon>
        <taxon>Actinomycetota</taxon>
        <taxon>Actinomycetes</taxon>
        <taxon>Kitasatosporales</taxon>
        <taxon>Streptomycetaceae</taxon>
        <taxon>Streptacidiphilus</taxon>
    </lineage>
</organism>
<comment type="caution">
    <text evidence="2">The sequence shown here is derived from an EMBL/GenBank/DDBJ whole genome shotgun (WGS) entry which is preliminary data.</text>
</comment>
<evidence type="ECO:0000259" key="1">
    <source>
        <dbReference type="Pfam" id="PF25149"/>
    </source>
</evidence>
<evidence type="ECO:0000313" key="3">
    <source>
        <dbReference type="Proteomes" id="UP000248889"/>
    </source>
</evidence>
<protein>
    <recommendedName>
        <fullName evidence="1">DUF7825 domain-containing protein</fullName>
    </recommendedName>
</protein>
<accession>A0A2X0JIL9</accession>
<sequence length="860" mass="90260">MSLLDCVDRGDVDGVVAALAGLGAAERRALLPELKRRRQEMAVAWWEHAGSRSRALLVAGLGCNTAPSSAFSWANGIGSPAGIVVWQDGAVLAVVEQQTAEWQAEVLRRIAGRRPGWFGDEYPAVERLARAAGVPVPVTDGVVLAWQQHHDWPYATDEKRRGMLLRLVEAPSTPALVLGLFDVVGTGDRLGEAWRGAILGLIEAGVVERDEILDRCLVRLARGGRPGDQRGFLRLLVELAPTQQESAARIRAWLPLLDGQSTVAAHAQARLGELDAAGLLEPEHLVEASGTVFFRSEKKLLRAQLAWLDRSGRRSADFAAAAVRGAALAFGQSDAQLQERALKVAARHLEAAGPALLPELRAAAELLGPAQAAGALALFGLDAPAAPDGAAPYEELLPPLPQRLPLAGPLDGPVAVAQELAAVLAGDESVAAFERTLDGLVRESSRDVEALRVALKPVLGERVWADELSVWSPWHTWIGLAAAAAAGQVPPSLAHAMLQDPGQGPLQVDRQERFRAVLAARIQEAAALIVFGRTPFLVATPGYADGGLEASALVERLAALEAVGGRVGADDFGQALLRVLPTDDPAVLAAAGQLRSAEGRRLAQWLAGGGLPGQRTDRVPPRFRSRPMVTQHGPAPEHESLLPPVLRRLLGPLVDGQGFPLYAIGDIATRFALATLPGHREELAARLGNAIIDSAQSDAKRDAILLPQLVEAGGPAGLAVHLTVACTLGAASAQDRTAAVDALLLLAAQGVLDTDRMGADLADAVRCGLAPLNRLPLALRQAAESGAYGTVWSVLRAALPGLLAPEPIRGVPELVAIATDCAARSGATGALPVVEALATRRGSSRLFKEARALHTVLTAG</sequence>
<reference evidence="2 3" key="1">
    <citation type="submission" date="2018-06" db="EMBL/GenBank/DDBJ databases">
        <title>Streptacidiphilus pinicola sp. nov., isolated from pine grove soil.</title>
        <authorList>
            <person name="Roh S.G."/>
            <person name="Park S."/>
            <person name="Kim M.-K."/>
            <person name="Yun B.-R."/>
            <person name="Park J."/>
            <person name="Kim M.J."/>
            <person name="Kim Y.S."/>
            <person name="Kim S.B."/>
        </authorList>
    </citation>
    <scope>NUCLEOTIDE SEQUENCE [LARGE SCALE GENOMIC DNA]</scope>
    <source>
        <strain evidence="2 3">MMS16-CNU450</strain>
    </source>
</reference>
<dbReference type="OrthoDB" id="3245799at2"/>
<dbReference type="RefSeq" id="WP_111498723.1">
    <property type="nucleotide sequence ID" value="NZ_QKYN01000006.1"/>
</dbReference>
<dbReference type="EMBL" id="QKYN01000006">
    <property type="protein sequence ID" value="RAG87568.1"/>
    <property type="molecule type" value="Genomic_DNA"/>
</dbReference>